<protein>
    <submittedName>
        <fullName evidence="4">Ankyrin repeat domain-containing protein</fullName>
    </submittedName>
</protein>
<dbReference type="PANTHER" id="PTHR24171">
    <property type="entry name" value="ANKYRIN REPEAT DOMAIN-CONTAINING PROTEIN 39-RELATED"/>
    <property type="match status" value="1"/>
</dbReference>
<dbReference type="Gene3D" id="1.25.40.20">
    <property type="entry name" value="Ankyrin repeat-containing domain"/>
    <property type="match status" value="2"/>
</dbReference>
<dbReference type="InterPro" id="IPR036770">
    <property type="entry name" value="Ankyrin_rpt-contain_sf"/>
</dbReference>
<dbReference type="GO" id="GO:0085020">
    <property type="term" value="P:protein K6-linked ubiquitination"/>
    <property type="evidence" value="ECO:0007669"/>
    <property type="project" value="TreeGrafter"/>
</dbReference>
<dbReference type="GO" id="GO:0004842">
    <property type="term" value="F:ubiquitin-protein transferase activity"/>
    <property type="evidence" value="ECO:0007669"/>
    <property type="project" value="TreeGrafter"/>
</dbReference>
<evidence type="ECO:0000256" key="3">
    <source>
        <dbReference type="PROSITE-ProRule" id="PRU00023"/>
    </source>
</evidence>
<keyword evidence="1" id="KW-0677">Repeat</keyword>
<evidence type="ECO:0000313" key="4">
    <source>
        <dbReference type="EMBL" id="MCL9683964.1"/>
    </source>
</evidence>
<feature type="repeat" description="ANK" evidence="3">
    <location>
        <begin position="466"/>
        <end position="498"/>
    </location>
</feature>
<dbReference type="EMBL" id="JAJKBJ010000007">
    <property type="protein sequence ID" value="MCL9683964.1"/>
    <property type="molecule type" value="Genomic_DNA"/>
</dbReference>
<comment type="caution">
    <text evidence="4">The sequence shown here is derived from an EMBL/GenBank/DDBJ whole genome shotgun (WGS) entry which is preliminary data.</text>
</comment>
<evidence type="ECO:0000313" key="5">
    <source>
        <dbReference type="Proteomes" id="UP001139721"/>
    </source>
</evidence>
<gene>
    <name evidence="4" type="ORF">LOX96_07660</name>
</gene>
<reference evidence="4" key="1">
    <citation type="submission" date="2021-11" db="EMBL/GenBank/DDBJ databases">
        <title>Legionella maioricencis sp. nov., a new species isolated from hot water samples in Mallorca.</title>
        <authorList>
            <person name="Crespi S."/>
            <person name="Drasar V."/>
            <person name="Salva-Serra F."/>
            <person name="Jaen-Luchoro D."/>
            <person name="Pineiro-Iglesias B."/>
            <person name="Aliaga F."/>
            <person name="Fernandez-Juarez V."/>
            <person name="Coll G."/>
            <person name="Moore E.R.B."/>
            <person name="Bennasar-Figueras A."/>
        </authorList>
    </citation>
    <scope>NUCLEOTIDE SEQUENCE</scope>
    <source>
        <strain evidence="4">HCPI-6</strain>
    </source>
</reference>
<dbReference type="PROSITE" id="PS50088">
    <property type="entry name" value="ANK_REPEAT"/>
    <property type="match status" value="2"/>
</dbReference>
<dbReference type="SUPFAM" id="SSF48403">
    <property type="entry name" value="Ankyrin repeat"/>
    <property type="match status" value="1"/>
</dbReference>
<dbReference type="Pfam" id="PF12796">
    <property type="entry name" value="Ank_2"/>
    <property type="match status" value="2"/>
</dbReference>
<accession>A0A9X2CZY9</accession>
<keyword evidence="5" id="KW-1185">Reference proteome</keyword>
<dbReference type="SMART" id="SM00248">
    <property type="entry name" value="ANK"/>
    <property type="match status" value="3"/>
</dbReference>
<dbReference type="RefSeq" id="WP_250422217.1">
    <property type="nucleotide sequence ID" value="NZ_JAJKBJ010000007.1"/>
</dbReference>
<dbReference type="PROSITE" id="PS50297">
    <property type="entry name" value="ANK_REP_REGION"/>
    <property type="match status" value="2"/>
</dbReference>
<dbReference type="InterPro" id="IPR002110">
    <property type="entry name" value="Ankyrin_rpt"/>
</dbReference>
<dbReference type="Proteomes" id="UP001139721">
    <property type="component" value="Unassembled WGS sequence"/>
</dbReference>
<evidence type="ECO:0000256" key="1">
    <source>
        <dbReference type="ARBA" id="ARBA00022737"/>
    </source>
</evidence>
<feature type="repeat" description="ANK" evidence="3">
    <location>
        <begin position="344"/>
        <end position="376"/>
    </location>
</feature>
<sequence length="698" mass="79185">MRAKLEDVVRQGMDISSHYLNPHQQQYKVFRHKGTVYAVKYSPDNPPRPMEHIEMWKSHNKESHHSRTYLDKGLQGVVFTKTKDKAVKHFKTAYHDDNPMKNLHESQETNLKLLDQKFVLHDLKIDQHFIIGLHNNKRAGNANLPPNHAEFEYIMPKIENIGFINEASLITFIHALKKANENGLAHPDYCIMPHHESPQNEFSTVDGIKLIDLDMGLNEFSAAEFTNDPLAIYSRDQWLLVYNHKKQPGLHWRDEIETWYKNNPGKALSENPADLLDIVKYGGILLPPDILKDLEKQVALLPPRADSQLISAVKKGDLTGVQQLIAFEKRSRVESKEEQPYQKTYNPALLLAVKLGHINIVRELLSAGADINAKENNQFNAMDFAIQKENVPLIKVLLKAGANPKYLLYKIQDWESQSFKKVLHSAGLREAGYTLLESINDGNHSMVRKLVTAHSKCPFINNVDKYQKTALMLAAEKGDKHMVKLLLSAGADYTLKDREGKTAEQLAKPPLDFNKILNKVMDEKKRGCMQKLRSIDGCRFKNDDVMTHFVHDKQQEIVQSKSLKELSKLDKSLHNTYKQLKPVTDTLKKTLTDLAAKMEFGSSAKANKIEAALATVPIADRNLNLDNESPLQTYFPILEEIARPRGFMGGAGEVAYDPNTGVIDVDKAAKSYKEFRIAMQNLRKSAEIDLSSDSDYAP</sequence>
<organism evidence="4 5">
    <name type="scientific">Legionella maioricensis</name>
    <dbReference type="NCBI Taxonomy" id="2896528"/>
    <lineage>
        <taxon>Bacteria</taxon>
        <taxon>Pseudomonadati</taxon>
        <taxon>Pseudomonadota</taxon>
        <taxon>Gammaproteobacteria</taxon>
        <taxon>Legionellales</taxon>
        <taxon>Legionellaceae</taxon>
        <taxon>Legionella</taxon>
    </lineage>
</organism>
<proteinExistence type="predicted"/>
<evidence type="ECO:0000256" key="2">
    <source>
        <dbReference type="ARBA" id="ARBA00023043"/>
    </source>
</evidence>
<keyword evidence="2 3" id="KW-0040">ANK repeat</keyword>
<dbReference type="AlphaFoldDB" id="A0A9X2CZY9"/>
<name>A0A9X2CZY9_9GAMM</name>
<dbReference type="PANTHER" id="PTHR24171:SF8">
    <property type="entry name" value="BRCA1-ASSOCIATED RING DOMAIN PROTEIN 1"/>
    <property type="match status" value="1"/>
</dbReference>